<gene>
    <name evidence="2" type="primary">LOC117141078</name>
</gene>
<dbReference type="Proteomes" id="UP000515162">
    <property type="component" value="Chromosome 2L"/>
</dbReference>
<sequence>MDGLYSNNNSYSSNNGGYCSQGPRSGNCGSCGNCPGGHCPRMEAGGSGCGARGMSQPGCPGGNCCPGGRCTAGKSRYNPDWQYGAR</sequence>
<organism evidence="1 2">
    <name type="scientific">Drosophila mauritiana</name>
    <name type="common">Fruit fly</name>
    <dbReference type="NCBI Taxonomy" id="7226"/>
    <lineage>
        <taxon>Eukaryota</taxon>
        <taxon>Metazoa</taxon>
        <taxon>Ecdysozoa</taxon>
        <taxon>Arthropoda</taxon>
        <taxon>Hexapoda</taxon>
        <taxon>Insecta</taxon>
        <taxon>Pterygota</taxon>
        <taxon>Neoptera</taxon>
        <taxon>Endopterygota</taxon>
        <taxon>Diptera</taxon>
        <taxon>Brachycera</taxon>
        <taxon>Muscomorpha</taxon>
        <taxon>Ephydroidea</taxon>
        <taxon>Drosophilidae</taxon>
        <taxon>Drosophila</taxon>
        <taxon>Sophophora</taxon>
    </lineage>
</organism>
<dbReference type="AlphaFoldDB" id="A0A6P8JVL7"/>
<dbReference type="RefSeq" id="XP_033160310.1">
    <property type="nucleotide sequence ID" value="XM_033304419.1"/>
</dbReference>
<reference evidence="2" key="1">
    <citation type="submission" date="2025-08" db="UniProtKB">
        <authorList>
            <consortium name="RefSeq"/>
        </authorList>
    </citation>
    <scope>IDENTIFICATION</scope>
    <source>
        <strain evidence="2">Mau12</strain>
        <tissue evidence="2">Whole Body</tissue>
    </source>
</reference>
<keyword evidence="1" id="KW-1185">Reference proteome</keyword>
<protein>
    <submittedName>
        <fullName evidence="2">Keratin-associated protein 17-1</fullName>
    </submittedName>
</protein>
<accession>A0A6P8JVL7</accession>
<dbReference type="GeneID" id="117141078"/>
<evidence type="ECO:0000313" key="1">
    <source>
        <dbReference type="Proteomes" id="UP000515162"/>
    </source>
</evidence>
<name>A0A6P8JVL7_DROMA</name>
<evidence type="ECO:0000313" key="2">
    <source>
        <dbReference type="RefSeq" id="XP_033160310.1"/>
    </source>
</evidence>
<proteinExistence type="predicted"/>